<evidence type="ECO:0000256" key="7">
    <source>
        <dbReference type="ARBA" id="ARBA00022729"/>
    </source>
</evidence>
<dbReference type="InterPro" id="IPR017853">
    <property type="entry name" value="GH"/>
</dbReference>
<evidence type="ECO:0000256" key="1">
    <source>
        <dbReference type="ARBA" id="ARBA00000382"/>
    </source>
</evidence>
<dbReference type="Gene3D" id="3.20.20.80">
    <property type="entry name" value="Glycosidases"/>
    <property type="match status" value="1"/>
</dbReference>
<comment type="similarity">
    <text evidence="3 15">Belongs to the glycosyl hydrolase 17 family.</text>
</comment>
<evidence type="ECO:0000256" key="2">
    <source>
        <dbReference type="ARBA" id="ARBA00004609"/>
    </source>
</evidence>
<reference evidence="19" key="2">
    <citation type="submission" date="2023-06" db="EMBL/GenBank/DDBJ databases">
        <authorList>
            <person name="Ma L."/>
            <person name="Liu K.-W."/>
            <person name="Li Z."/>
            <person name="Hsiao Y.-Y."/>
            <person name="Qi Y."/>
            <person name="Fu T."/>
            <person name="Tang G."/>
            <person name="Zhang D."/>
            <person name="Sun W.-H."/>
            <person name="Liu D.-K."/>
            <person name="Li Y."/>
            <person name="Chen G.-Z."/>
            <person name="Liu X.-D."/>
            <person name="Liao X.-Y."/>
            <person name="Jiang Y.-T."/>
            <person name="Yu X."/>
            <person name="Hao Y."/>
            <person name="Huang J."/>
            <person name="Zhao X.-W."/>
            <person name="Ke S."/>
            <person name="Chen Y.-Y."/>
            <person name="Wu W.-L."/>
            <person name="Hsu J.-L."/>
            <person name="Lin Y.-F."/>
            <person name="Huang M.-D."/>
            <person name="Li C.-Y."/>
            <person name="Huang L."/>
            <person name="Wang Z.-W."/>
            <person name="Zhao X."/>
            <person name="Zhong W.-Y."/>
            <person name="Peng D.-H."/>
            <person name="Ahmad S."/>
            <person name="Lan S."/>
            <person name="Zhang J.-S."/>
            <person name="Tsai W.-C."/>
            <person name="Van De Peer Y."/>
            <person name="Liu Z.-J."/>
        </authorList>
    </citation>
    <scope>NUCLEOTIDE SEQUENCE</scope>
    <source>
        <strain evidence="19">CP</strain>
        <tissue evidence="19">Leaves</tissue>
    </source>
</reference>
<name>A0AAV9BZI8_ACOCL</name>
<reference evidence="19" key="1">
    <citation type="journal article" date="2023" name="Nat. Commun.">
        <title>Diploid and tetraploid genomes of Acorus and the evolution of monocots.</title>
        <authorList>
            <person name="Ma L."/>
            <person name="Liu K.W."/>
            <person name="Li Z."/>
            <person name="Hsiao Y.Y."/>
            <person name="Qi Y."/>
            <person name="Fu T."/>
            <person name="Tang G.D."/>
            <person name="Zhang D."/>
            <person name="Sun W.H."/>
            <person name="Liu D.K."/>
            <person name="Li Y."/>
            <person name="Chen G.Z."/>
            <person name="Liu X.D."/>
            <person name="Liao X.Y."/>
            <person name="Jiang Y.T."/>
            <person name="Yu X."/>
            <person name="Hao Y."/>
            <person name="Huang J."/>
            <person name="Zhao X.W."/>
            <person name="Ke S."/>
            <person name="Chen Y.Y."/>
            <person name="Wu W.L."/>
            <person name="Hsu J.L."/>
            <person name="Lin Y.F."/>
            <person name="Huang M.D."/>
            <person name="Li C.Y."/>
            <person name="Huang L."/>
            <person name="Wang Z.W."/>
            <person name="Zhao X."/>
            <person name="Zhong W.Y."/>
            <person name="Peng D.H."/>
            <person name="Ahmad S."/>
            <person name="Lan S."/>
            <person name="Zhang J.S."/>
            <person name="Tsai W.C."/>
            <person name="Van de Peer Y."/>
            <person name="Liu Z.J."/>
        </authorList>
    </citation>
    <scope>NUCLEOTIDE SEQUENCE</scope>
    <source>
        <strain evidence="19">CP</strain>
    </source>
</reference>
<evidence type="ECO:0000256" key="17">
    <source>
        <dbReference type="SAM" id="SignalP"/>
    </source>
</evidence>
<protein>
    <recommendedName>
        <fullName evidence="4">glucan endo-1,3-beta-D-glucosidase</fullName>
        <ecNumber evidence="4">3.2.1.39</ecNumber>
    </recommendedName>
</protein>
<keyword evidence="10" id="KW-0472">Membrane</keyword>
<evidence type="ECO:0000256" key="6">
    <source>
        <dbReference type="ARBA" id="ARBA00022622"/>
    </source>
</evidence>
<evidence type="ECO:0000256" key="15">
    <source>
        <dbReference type="RuleBase" id="RU004335"/>
    </source>
</evidence>
<dbReference type="Pfam" id="PF07983">
    <property type="entry name" value="X8"/>
    <property type="match status" value="1"/>
</dbReference>
<dbReference type="AlphaFoldDB" id="A0AAV9BZI8"/>
<keyword evidence="20" id="KW-1185">Reference proteome</keyword>
<dbReference type="GO" id="GO:0098552">
    <property type="term" value="C:side of membrane"/>
    <property type="evidence" value="ECO:0007669"/>
    <property type="project" value="UniProtKB-KW"/>
</dbReference>
<evidence type="ECO:0000256" key="3">
    <source>
        <dbReference type="ARBA" id="ARBA00008773"/>
    </source>
</evidence>
<dbReference type="PROSITE" id="PS00587">
    <property type="entry name" value="GLYCOSYL_HYDROL_F17"/>
    <property type="match status" value="1"/>
</dbReference>
<evidence type="ECO:0000256" key="14">
    <source>
        <dbReference type="ARBA" id="ARBA00023295"/>
    </source>
</evidence>
<keyword evidence="8 16" id="KW-0378">Hydrolase</keyword>
<evidence type="ECO:0000256" key="4">
    <source>
        <dbReference type="ARBA" id="ARBA00012780"/>
    </source>
</evidence>
<evidence type="ECO:0000256" key="13">
    <source>
        <dbReference type="ARBA" id="ARBA00023288"/>
    </source>
</evidence>
<dbReference type="GO" id="GO:0042973">
    <property type="term" value="F:glucan endo-1,3-beta-D-glucosidase activity"/>
    <property type="evidence" value="ECO:0007669"/>
    <property type="project" value="UniProtKB-EC"/>
</dbReference>
<dbReference type="GO" id="GO:0006952">
    <property type="term" value="P:defense response"/>
    <property type="evidence" value="ECO:0007669"/>
    <property type="project" value="UniProtKB-KW"/>
</dbReference>
<keyword evidence="5" id="KW-1003">Cell membrane</keyword>
<evidence type="ECO:0000313" key="19">
    <source>
        <dbReference type="EMBL" id="KAK1281566.1"/>
    </source>
</evidence>
<dbReference type="FunFam" id="3.20.20.80:FF:000008">
    <property type="entry name" value="Glucan endo-1,3-beta-glucosidase 5"/>
    <property type="match status" value="1"/>
</dbReference>
<evidence type="ECO:0000256" key="11">
    <source>
        <dbReference type="ARBA" id="ARBA00023157"/>
    </source>
</evidence>
<evidence type="ECO:0000259" key="18">
    <source>
        <dbReference type="SMART" id="SM00768"/>
    </source>
</evidence>
<evidence type="ECO:0000256" key="16">
    <source>
        <dbReference type="RuleBase" id="RU004336"/>
    </source>
</evidence>
<evidence type="ECO:0000256" key="5">
    <source>
        <dbReference type="ARBA" id="ARBA00022475"/>
    </source>
</evidence>
<comment type="subcellular location">
    <subcellularLocation>
        <location evidence="2">Cell membrane</location>
        <topology evidence="2">Lipid-anchor</topology>
        <topology evidence="2">GPI-anchor</topology>
    </subcellularLocation>
</comment>
<keyword evidence="6" id="KW-0336">GPI-anchor</keyword>
<proteinExistence type="inferred from homology"/>
<evidence type="ECO:0000256" key="9">
    <source>
        <dbReference type="ARBA" id="ARBA00022821"/>
    </source>
</evidence>
<keyword evidence="7 17" id="KW-0732">Signal</keyword>
<comment type="catalytic activity">
    <reaction evidence="1">
        <text>Hydrolysis of (1-&gt;3)-beta-D-glucosidic linkages in (1-&gt;3)-beta-D-glucans.</text>
        <dbReference type="EC" id="3.2.1.39"/>
    </reaction>
</comment>
<dbReference type="InterPro" id="IPR012946">
    <property type="entry name" value="X8"/>
</dbReference>
<dbReference type="InterPro" id="IPR044965">
    <property type="entry name" value="Glyco_hydro_17_plant"/>
</dbReference>
<dbReference type="PANTHER" id="PTHR32227">
    <property type="entry name" value="GLUCAN ENDO-1,3-BETA-GLUCOSIDASE BG1-RELATED-RELATED"/>
    <property type="match status" value="1"/>
</dbReference>
<dbReference type="Pfam" id="PF00332">
    <property type="entry name" value="Glyco_hydro_17"/>
    <property type="match status" value="1"/>
</dbReference>
<keyword evidence="9" id="KW-0611">Plant defense</keyword>
<dbReference type="InterPro" id="IPR000490">
    <property type="entry name" value="Glyco_hydro_17"/>
</dbReference>
<dbReference type="EMBL" id="JAUJYO010000022">
    <property type="protein sequence ID" value="KAK1281566.1"/>
    <property type="molecule type" value="Genomic_DNA"/>
</dbReference>
<comment type="caution">
    <text evidence="19">The sequence shown here is derived from an EMBL/GenBank/DDBJ whole genome shotgun (WGS) entry which is preliminary data.</text>
</comment>
<evidence type="ECO:0000313" key="20">
    <source>
        <dbReference type="Proteomes" id="UP001180020"/>
    </source>
</evidence>
<keyword evidence="12" id="KW-0325">Glycoprotein</keyword>
<dbReference type="EC" id="3.2.1.39" evidence="4"/>
<accession>A0AAV9BZI8</accession>
<gene>
    <name evidence="19" type="ORF">QJS10_CPB22g00920</name>
</gene>
<keyword evidence="13" id="KW-0449">Lipoprotein</keyword>
<dbReference type="SUPFAM" id="SSF51445">
    <property type="entry name" value="(Trans)glycosidases"/>
    <property type="match status" value="1"/>
</dbReference>
<dbReference type="GO" id="GO:0005886">
    <property type="term" value="C:plasma membrane"/>
    <property type="evidence" value="ECO:0007669"/>
    <property type="project" value="UniProtKB-SubCell"/>
</dbReference>
<feature type="domain" description="X8" evidence="18">
    <location>
        <begin position="366"/>
        <end position="452"/>
    </location>
</feature>
<dbReference type="Proteomes" id="UP001180020">
    <property type="component" value="Unassembled WGS sequence"/>
</dbReference>
<evidence type="ECO:0000256" key="8">
    <source>
        <dbReference type="ARBA" id="ARBA00022801"/>
    </source>
</evidence>
<keyword evidence="11" id="KW-1015">Disulfide bond</keyword>
<dbReference type="GO" id="GO:0005975">
    <property type="term" value="P:carbohydrate metabolic process"/>
    <property type="evidence" value="ECO:0007669"/>
    <property type="project" value="InterPro"/>
</dbReference>
<sequence>MACLVVVVVGLVEGVAEAAAVVEGLGVNWGTMASHQMLPEMVVRMMRDNGIKRVKIFDADPWTLKSLEGSEMEVMVAIPNDMLGIMQSYESAKEWVDKNVTRYTHPGGVNIRYVAVGNEAFLKAYKGRFMNTTFPALQNIQKALNEAGHGHNIKVTTPLNADVYNSPDSNPVPSAGTFRSDIQSLMTDIVQFLDGNSSPFVVNIYPFLSLNQNPNFPIDFAFFDGGATPLNDNGVAYNNVFDANYDTLVHALRKAGVPNMKIVVGEVGWPTDGVNFANISFAKRFYDGFLKKMASGKGTPLRPGNLDVYLFGLIDEDQKSVLPGDFERHWGIFRYDGQPKFPIDLSGGGNNRYLVPAKGVQYVGNLWCVFNKNVKNQKKLKQLGGQVSYACTLADCTALNYGGSCNGLDQQGNVSYAFNQYFQFQDQDVEACSFKGLGVVTKVNASSGGCLFPVQIVSGSARAAAHVSFLLLLWLVVVVLTV</sequence>
<keyword evidence="14 16" id="KW-0326">Glycosidase</keyword>
<feature type="signal peptide" evidence="17">
    <location>
        <begin position="1"/>
        <end position="18"/>
    </location>
</feature>
<evidence type="ECO:0000256" key="12">
    <source>
        <dbReference type="ARBA" id="ARBA00023180"/>
    </source>
</evidence>
<dbReference type="SMART" id="SM00768">
    <property type="entry name" value="X8"/>
    <property type="match status" value="1"/>
</dbReference>
<dbReference type="FunFam" id="1.20.58.1040:FF:000002">
    <property type="entry name" value="Glucan endo-1,3-beta-glucosidase 8"/>
    <property type="match status" value="1"/>
</dbReference>
<dbReference type="Gene3D" id="1.20.58.1040">
    <property type="match status" value="1"/>
</dbReference>
<evidence type="ECO:0000256" key="10">
    <source>
        <dbReference type="ARBA" id="ARBA00023136"/>
    </source>
</evidence>
<feature type="chain" id="PRO_5043541285" description="glucan endo-1,3-beta-D-glucosidase" evidence="17">
    <location>
        <begin position="19"/>
        <end position="482"/>
    </location>
</feature>
<organism evidence="19 20">
    <name type="scientific">Acorus calamus</name>
    <name type="common">Sweet flag</name>
    <dbReference type="NCBI Taxonomy" id="4465"/>
    <lineage>
        <taxon>Eukaryota</taxon>
        <taxon>Viridiplantae</taxon>
        <taxon>Streptophyta</taxon>
        <taxon>Embryophyta</taxon>
        <taxon>Tracheophyta</taxon>
        <taxon>Spermatophyta</taxon>
        <taxon>Magnoliopsida</taxon>
        <taxon>Liliopsida</taxon>
        <taxon>Acoraceae</taxon>
        <taxon>Acorus</taxon>
    </lineage>
</organism>